<gene>
    <name evidence="2" type="ORF">SAMN05660648_01156</name>
</gene>
<dbReference type="Proteomes" id="UP000183469">
    <property type="component" value="Unassembled WGS sequence"/>
</dbReference>
<name>A0A1H3WSN6_SELRU</name>
<accession>A0A1H3WSN6</accession>
<reference evidence="2 3" key="1">
    <citation type="submission" date="2016-10" db="EMBL/GenBank/DDBJ databases">
        <authorList>
            <person name="de Groot N.N."/>
        </authorList>
    </citation>
    <scope>NUCLEOTIDE SEQUENCE [LARGE SCALE GENOMIC DNA]</scope>
    <source>
        <strain evidence="2 3">DSM 2872</strain>
    </source>
</reference>
<feature type="transmembrane region" description="Helical" evidence="1">
    <location>
        <begin position="175"/>
        <end position="200"/>
    </location>
</feature>
<evidence type="ECO:0000313" key="3">
    <source>
        <dbReference type="Proteomes" id="UP000183469"/>
    </source>
</evidence>
<dbReference type="InterPro" id="IPR018710">
    <property type="entry name" value="DUF2232"/>
</dbReference>
<dbReference type="Pfam" id="PF09991">
    <property type="entry name" value="DUF2232"/>
    <property type="match status" value="1"/>
</dbReference>
<dbReference type="EMBL" id="FNQG01000004">
    <property type="protein sequence ID" value="SDZ90165.1"/>
    <property type="molecule type" value="Genomic_DNA"/>
</dbReference>
<dbReference type="PANTHER" id="PTHR41324">
    <property type="entry name" value="MEMBRANE PROTEIN-RELATED"/>
    <property type="match status" value="1"/>
</dbReference>
<feature type="transmembrane region" description="Helical" evidence="1">
    <location>
        <begin position="243"/>
        <end position="266"/>
    </location>
</feature>
<keyword evidence="1" id="KW-1133">Transmembrane helix</keyword>
<feature type="transmembrane region" description="Helical" evidence="1">
    <location>
        <begin position="104"/>
        <end position="125"/>
    </location>
</feature>
<feature type="transmembrane region" description="Helical" evidence="1">
    <location>
        <begin position="12"/>
        <end position="40"/>
    </location>
</feature>
<feature type="transmembrane region" description="Helical" evidence="1">
    <location>
        <begin position="278"/>
        <end position="304"/>
    </location>
</feature>
<protein>
    <submittedName>
        <fullName evidence="2">Uncharacterized conserved protein YybS, DUF2232 family</fullName>
    </submittedName>
</protein>
<keyword evidence="1" id="KW-0812">Transmembrane</keyword>
<feature type="transmembrane region" description="Helical" evidence="1">
    <location>
        <begin position="52"/>
        <end position="71"/>
    </location>
</feature>
<evidence type="ECO:0000256" key="1">
    <source>
        <dbReference type="SAM" id="Phobius"/>
    </source>
</evidence>
<dbReference type="RefSeq" id="WP_074671544.1">
    <property type="nucleotide sequence ID" value="NZ_FNQG01000004.1"/>
</dbReference>
<dbReference type="PANTHER" id="PTHR41324:SF1">
    <property type="entry name" value="DUF2232 DOMAIN-CONTAINING PROTEIN"/>
    <property type="match status" value="1"/>
</dbReference>
<proteinExistence type="predicted"/>
<keyword evidence="1" id="KW-0472">Membrane</keyword>
<evidence type="ECO:0000313" key="2">
    <source>
        <dbReference type="EMBL" id="SDZ90165.1"/>
    </source>
</evidence>
<dbReference type="OrthoDB" id="2987886at2"/>
<dbReference type="AlphaFoldDB" id="A0A1H3WSN6"/>
<sequence length="320" mass="35389">MNQHRMTPLTESGLLTALSVVLALMAVYLPFIGFLLVLFWPLPLIVLVVRHGLRWGLMAAAAAGVLMGLLLEPLLSLRLVIAYAPAGLLLGWAFAKGLSGVKAFLLTIAAAIAGQAASVGLLLLVTDVNPLTMQVELLQSSFDTSLQLYEGMGMSEDTLAKTRAEIEQGLQMLTYLFPLVFIIIGLLYGGVAYVTGGKILKRLGHNVPQFPPVHEWRLPQAFLYLFGFALVGLYWGGTRQIMWLYQISLNANALAIMAGLLQGLVLMHCLFRHFRVSLFLRIVFYVFIVMNPFLAQVVAMTGLIDMIFDYRQRFSARNQK</sequence>
<feature type="transmembrane region" description="Helical" evidence="1">
    <location>
        <begin position="77"/>
        <end position="95"/>
    </location>
</feature>
<organism evidence="2 3">
    <name type="scientific">Selenomonas ruminantium</name>
    <dbReference type="NCBI Taxonomy" id="971"/>
    <lineage>
        <taxon>Bacteria</taxon>
        <taxon>Bacillati</taxon>
        <taxon>Bacillota</taxon>
        <taxon>Negativicutes</taxon>
        <taxon>Selenomonadales</taxon>
        <taxon>Selenomonadaceae</taxon>
        <taxon>Selenomonas</taxon>
    </lineage>
</organism>
<feature type="transmembrane region" description="Helical" evidence="1">
    <location>
        <begin position="221"/>
        <end position="237"/>
    </location>
</feature>